<dbReference type="InterPro" id="IPR013325">
    <property type="entry name" value="RNA_pol_sigma_r2"/>
</dbReference>
<dbReference type="InterPro" id="IPR036388">
    <property type="entry name" value="WH-like_DNA-bd_sf"/>
</dbReference>
<dbReference type="SUPFAM" id="SSF88946">
    <property type="entry name" value="Sigma2 domain of RNA polymerase sigma factors"/>
    <property type="match status" value="1"/>
</dbReference>
<dbReference type="Gene3D" id="1.20.120.1810">
    <property type="match status" value="1"/>
</dbReference>
<keyword evidence="2" id="KW-0731">Sigma factor</keyword>
<reference evidence="7" key="1">
    <citation type="submission" date="2016-11" db="EMBL/GenBank/DDBJ databases">
        <authorList>
            <person name="Jaros S."/>
            <person name="Januszkiewicz K."/>
            <person name="Wedrychowicz H."/>
        </authorList>
    </citation>
    <scope>NUCLEOTIDE SEQUENCE [LARGE SCALE GENOMIC DNA]</scope>
    <source>
        <strain evidence="7">CGMCC 4.3555</strain>
    </source>
</reference>
<accession>A0A9X8QR54</accession>
<evidence type="ECO:0000313" key="7">
    <source>
        <dbReference type="Proteomes" id="UP000184388"/>
    </source>
</evidence>
<dbReference type="InterPro" id="IPR007624">
    <property type="entry name" value="RNA_pol_sigma70_r3"/>
</dbReference>
<dbReference type="InterPro" id="IPR014284">
    <property type="entry name" value="RNA_pol_sigma-70_dom"/>
</dbReference>
<dbReference type="PRINTS" id="PR00046">
    <property type="entry name" value="SIGMA70FCT"/>
</dbReference>
<evidence type="ECO:0000256" key="2">
    <source>
        <dbReference type="ARBA" id="ARBA00023082"/>
    </source>
</evidence>
<keyword evidence="3" id="KW-0238">DNA-binding</keyword>
<dbReference type="Pfam" id="PF04542">
    <property type="entry name" value="Sigma70_r2"/>
    <property type="match status" value="1"/>
</dbReference>
<dbReference type="InterPro" id="IPR014322">
    <property type="entry name" value="RNA_pol_sigma-B/F/G"/>
</dbReference>
<organism evidence="6 7">
    <name type="scientific">Streptomyces yunnanensis</name>
    <dbReference type="NCBI Taxonomy" id="156453"/>
    <lineage>
        <taxon>Bacteria</taxon>
        <taxon>Bacillati</taxon>
        <taxon>Actinomycetota</taxon>
        <taxon>Actinomycetes</taxon>
        <taxon>Kitasatosporales</taxon>
        <taxon>Streptomycetaceae</taxon>
        <taxon>Streptomyces</taxon>
    </lineage>
</organism>
<dbReference type="RefSeq" id="WP_073444099.1">
    <property type="nucleotide sequence ID" value="NZ_FRBK01000004.1"/>
</dbReference>
<comment type="caution">
    <text evidence="6">The sequence shown here is derived from an EMBL/GenBank/DDBJ whole genome shotgun (WGS) entry which is preliminary data.</text>
</comment>
<dbReference type="GO" id="GO:0016987">
    <property type="term" value="F:sigma factor activity"/>
    <property type="evidence" value="ECO:0007669"/>
    <property type="project" value="UniProtKB-KW"/>
</dbReference>
<protein>
    <submittedName>
        <fullName evidence="6">RNA polymerase sigma-B factor</fullName>
    </submittedName>
</protein>
<evidence type="ECO:0000256" key="1">
    <source>
        <dbReference type="ARBA" id="ARBA00023015"/>
    </source>
</evidence>
<dbReference type="GO" id="GO:0003677">
    <property type="term" value="F:DNA binding"/>
    <property type="evidence" value="ECO:0007669"/>
    <property type="project" value="UniProtKB-KW"/>
</dbReference>
<dbReference type="PANTHER" id="PTHR30385:SF4">
    <property type="entry name" value="RNA POLYMERASE SIGMA-E FACTOR"/>
    <property type="match status" value="1"/>
</dbReference>
<dbReference type="Proteomes" id="UP000184388">
    <property type="component" value="Unassembled WGS sequence"/>
</dbReference>
<evidence type="ECO:0000256" key="4">
    <source>
        <dbReference type="ARBA" id="ARBA00023163"/>
    </source>
</evidence>
<dbReference type="PANTHER" id="PTHR30385">
    <property type="entry name" value="SIGMA FACTOR F FLAGELLAR"/>
    <property type="match status" value="1"/>
</dbReference>
<evidence type="ECO:0000256" key="3">
    <source>
        <dbReference type="ARBA" id="ARBA00023125"/>
    </source>
</evidence>
<dbReference type="PROSITE" id="PS00715">
    <property type="entry name" value="SIGMA70_1"/>
    <property type="match status" value="1"/>
</dbReference>
<dbReference type="GO" id="GO:0006352">
    <property type="term" value="P:DNA-templated transcription initiation"/>
    <property type="evidence" value="ECO:0007669"/>
    <property type="project" value="InterPro"/>
</dbReference>
<name>A0A9X8QR54_9ACTN</name>
<dbReference type="InterPro" id="IPR013324">
    <property type="entry name" value="RNA_pol_sigma_r3/r4-like"/>
</dbReference>
<evidence type="ECO:0000313" key="6">
    <source>
        <dbReference type="EMBL" id="SHL48189.1"/>
    </source>
</evidence>
<gene>
    <name evidence="6" type="ORF">SAMN05216268_104438</name>
</gene>
<dbReference type="Pfam" id="PF04539">
    <property type="entry name" value="Sigma70_r3"/>
    <property type="match status" value="1"/>
</dbReference>
<dbReference type="InterPro" id="IPR000943">
    <property type="entry name" value="RNA_pol_sigma70"/>
</dbReference>
<dbReference type="InterPro" id="IPR007627">
    <property type="entry name" value="RNA_pol_sigma70_r2"/>
</dbReference>
<evidence type="ECO:0000259" key="5">
    <source>
        <dbReference type="PROSITE" id="PS00715"/>
    </source>
</evidence>
<dbReference type="Pfam" id="PF04545">
    <property type="entry name" value="Sigma70_r4"/>
    <property type="match status" value="1"/>
</dbReference>
<dbReference type="AlphaFoldDB" id="A0A9X8QR54"/>
<dbReference type="EMBL" id="FRBK01000004">
    <property type="protein sequence ID" value="SHL48189.1"/>
    <property type="molecule type" value="Genomic_DNA"/>
</dbReference>
<proteinExistence type="predicted"/>
<feature type="domain" description="RNA polymerase sigma-70" evidence="5">
    <location>
        <begin position="87"/>
        <end position="100"/>
    </location>
</feature>
<dbReference type="NCBIfam" id="TIGR02980">
    <property type="entry name" value="SigBFG"/>
    <property type="match status" value="1"/>
</dbReference>
<dbReference type="SUPFAM" id="SSF88659">
    <property type="entry name" value="Sigma3 and sigma4 domains of RNA polymerase sigma factors"/>
    <property type="match status" value="2"/>
</dbReference>
<keyword evidence="1" id="KW-0805">Transcription regulation</keyword>
<sequence length="296" mass="33094">MTIVVNGTAMPAHTTEHDDGLPEVRCPRAIAPRDARELSKQFFDRLRHLEEGTRAYQYARNTLIEMNMSMVRFVARRYRHRGDDMEDIVQVGIIGLIKAIDRFDLSREVEFSTFAVPYILGEIKRFFRDTGWAVHVPRRLQELRTELAKAKEALHAGLDRDPTVAELAAHLRLPEEEVIEGLVAANGYSADSLDTPVDADPLDRRRALTDVLGEADPALETVEDLHALAPLLRQLAPRERRIIELRFGQEMTQSQIGAELGVSQMHVSRLLSRTLTTLRAGMLSDLTPGSAPGSGG</sequence>
<dbReference type="CDD" id="cd06171">
    <property type="entry name" value="Sigma70_r4"/>
    <property type="match status" value="1"/>
</dbReference>
<dbReference type="Gene3D" id="1.10.10.10">
    <property type="entry name" value="Winged helix-like DNA-binding domain superfamily/Winged helix DNA-binding domain"/>
    <property type="match status" value="2"/>
</dbReference>
<dbReference type="NCBIfam" id="TIGR02937">
    <property type="entry name" value="sigma70-ECF"/>
    <property type="match status" value="1"/>
</dbReference>
<keyword evidence="4" id="KW-0804">Transcription</keyword>
<dbReference type="InterPro" id="IPR007630">
    <property type="entry name" value="RNA_pol_sigma70_r4"/>
</dbReference>